<dbReference type="STRING" id="1178515.SY83_21880"/>
<sequence length="301" mass="34075">MNKLDRGLHPAVRFLVHVFFILYVAACIIPLILVFMVSLTEEKTLIANGYSLFPSQLSFDAYSYLFADFDGVVRAYGVTVFVTVVGTIVSLWFTSMFAYGLSRKSFQYRGFFAFVLLFTMLFNGGLVPWYILYSSVLNLTDTIWILIIPLLIVPFHVILMRTFFTLSVPDAIIESAKIDGAGEFRTFFAMIIPISLPVFATIGLFNTLLYWNDWFLSMVFITDERLVSLQYLMYKVMANIQYLQSNSELTASGQAGTILRDMPNESIRMAMVILGMGPILVAYPFFQKYFVKGLTVGAIKG</sequence>
<proteinExistence type="predicted"/>
<dbReference type="InterPro" id="IPR000515">
    <property type="entry name" value="MetI-like"/>
</dbReference>
<keyword evidence="2" id="KW-0813">Transport</keyword>
<organism evidence="9 10">
    <name type="scientific">Paenibacillus swuensis</name>
    <dbReference type="NCBI Taxonomy" id="1178515"/>
    <lineage>
        <taxon>Bacteria</taxon>
        <taxon>Bacillati</taxon>
        <taxon>Bacillota</taxon>
        <taxon>Bacilli</taxon>
        <taxon>Bacillales</taxon>
        <taxon>Paenibacillaceae</taxon>
        <taxon>Paenibacillus</taxon>
    </lineage>
</organism>
<gene>
    <name evidence="9" type="ORF">SY83_21880</name>
</gene>
<dbReference type="InterPro" id="IPR035906">
    <property type="entry name" value="MetI-like_sf"/>
</dbReference>
<keyword evidence="4 7" id="KW-0812">Transmembrane</keyword>
<dbReference type="GO" id="GO:0055085">
    <property type="term" value="P:transmembrane transport"/>
    <property type="evidence" value="ECO:0007669"/>
    <property type="project" value="InterPro"/>
</dbReference>
<dbReference type="Gene3D" id="1.10.3720.10">
    <property type="entry name" value="MetI-like"/>
    <property type="match status" value="1"/>
</dbReference>
<dbReference type="EMBL" id="CP011388">
    <property type="protein sequence ID" value="ANE48492.1"/>
    <property type="molecule type" value="Genomic_DNA"/>
</dbReference>
<feature type="transmembrane region" description="Helical" evidence="7">
    <location>
        <begin position="12"/>
        <end position="37"/>
    </location>
</feature>
<evidence type="ECO:0000256" key="3">
    <source>
        <dbReference type="ARBA" id="ARBA00022475"/>
    </source>
</evidence>
<dbReference type="PANTHER" id="PTHR43744">
    <property type="entry name" value="ABC TRANSPORTER PERMEASE PROTEIN MG189-RELATED-RELATED"/>
    <property type="match status" value="1"/>
</dbReference>
<dbReference type="PANTHER" id="PTHR43744:SF9">
    <property type="entry name" value="POLYGALACTURONAN_RHAMNOGALACTURONAN TRANSPORT SYSTEM PERMEASE PROTEIN YTCP"/>
    <property type="match status" value="1"/>
</dbReference>
<comment type="subcellular location">
    <subcellularLocation>
        <location evidence="1">Cell membrane</location>
        <topology evidence="1">Multi-pass membrane protein</topology>
    </subcellularLocation>
</comment>
<evidence type="ECO:0000313" key="9">
    <source>
        <dbReference type="EMBL" id="ANE48492.1"/>
    </source>
</evidence>
<dbReference type="AlphaFoldDB" id="A0A172TND8"/>
<evidence type="ECO:0000256" key="6">
    <source>
        <dbReference type="ARBA" id="ARBA00023136"/>
    </source>
</evidence>
<keyword evidence="3" id="KW-1003">Cell membrane</keyword>
<accession>A0A172TND8</accession>
<reference evidence="9 10" key="1">
    <citation type="submission" date="2015-01" db="EMBL/GenBank/DDBJ databases">
        <title>Paenibacillus swuensis/DY6/whole genome sequencing.</title>
        <authorList>
            <person name="Kim M.K."/>
            <person name="Srinivasan S."/>
            <person name="Lee J.-J."/>
        </authorList>
    </citation>
    <scope>NUCLEOTIDE SEQUENCE [LARGE SCALE GENOMIC DNA]</scope>
    <source>
        <strain evidence="9 10">DY6</strain>
    </source>
</reference>
<feature type="transmembrane region" description="Helical" evidence="7">
    <location>
        <begin position="143"/>
        <end position="166"/>
    </location>
</feature>
<name>A0A172TND8_9BACL</name>
<feature type="domain" description="ABC transmembrane type-1" evidence="8">
    <location>
        <begin position="76"/>
        <end position="286"/>
    </location>
</feature>
<keyword evidence="5 7" id="KW-1133">Transmembrane helix</keyword>
<evidence type="ECO:0000256" key="4">
    <source>
        <dbReference type="ARBA" id="ARBA00022692"/>
    </source>
</evidence>
<keyword evidence="6 7" id="KW-0472">Membrane</keyword>
<dbReference type="KEGG" id="pswu:SY83_21880"/>
<evidence type="ECO:0000256" key="1">
    <source>
        <dbReference type="ARBA" id="ARBA00004651"/>
    </source>
</evidence>
<dbReference type="SUPFAM" id="SSF161098">
    <property type="entry name" value="MetI-like"/>
    <property type="match status" value="1"/>
</dbReference>
<dbReference type="PROSITE" id="PS50928">
    <property type="entry name" value="ABC_TM1"/>
    <property type="match status" value="1"/>
</dbReference>
<feature type="transmembrane region" description="Helical" evidence="7">
    <location>
        <begin position="111"/>
        <end position="131"/>
    </location>
</feature>
<evidence type="ECO:0000256" key="5">
    <source>
        <dbReference type="ARBA" id="ARBA00022989"/>
    </source>
</evidence>
<evidence type="ECO:0000256" key="2">
    <source>
        <dbReference type="ARBA" id="ARBA00022448"/>
    </source>
</evidence>
<dbReference type="RefSeq" id="WP_068610411.1">
    <property type="nucleotide sequence ID" value="NZ_CP011388.1"/>
</dbReference>
<feature type="transmembrane region" description="Helical" evidence="7">
    <location>
        <begin position="267"/>
        <end position="286"/>
    </location>
</feature>
<feature type="transmembrane region" description="Helical" evidence="7">
    <location>
        <begin position="75"/>
        <end position="99"/>
    </location>
</feature>
<dbReference type="PATRIC" id="fig|1178515.4.peg.4435"/>
<feature type="transmembrane region" description="Helical" evidence="7">
    <location>
        <begin position="187"/>
        <end position="211"/>
    </location>
</feature>
<dbReference type="GO" id="GO:0005886">
    <property type="term" value="C:plasma membrane"/>
    <property type="evidence" value="ECO:0007669"/>
    <property type="project" value="UniProtKB-SubCell"/>
</dbReference>
<evidence type="ECO:0000256" key="7">
    <source>
        <dbReference type="SAM" id="Phobius"/>
    </source>
</evidence>
<dbReference type="OrthoDB" id="9810086at2"/>
<keyword evidence="10" id="KW-1185">Reference proteome</keyword>
<evidence type="ECO:0000259" key="8">
    <source>
        <dbReference type="PROSITE" id="PS50928"/>
    </source>
</evidence>
<dbReference type="Proteomes" id="UP000076927">
    <property type="component" value="Chromosome"/>
</dbReference>
<evidence type="ECO:0000313" key="10">
    <source>
        <dbReference type="Proteomes" id="UP000076927"/>
    </source>
</evidence>
<protein>
    <submittedName>
        <fullName evidence="9">Sugar ABC transporter permease</fullName>
    </submittedName>
</protein>